<sequence>MDEFGGRCRLDWWANPLTCLASVEVSVGARWTGNGCDATGTLVDGADLEGFELLCALDPVFRLRIGGDDVVDVLVELLDEHGRFTLTEYDGPASRAVSIELSTTAAESAAGRSR</sequence>
<comment type="caution">
    <text evidence="1">The sequence shown here is derived from an EMBL/GenBank/DDBJ whole genome shotgun (WGS) entry which is preliminary data.</text>
</comment>
<dbReference type="Proteomes" id="UP000587527">
    <property type="component" value="Unassembled WGS sequence"/>
</dbReference>
<protein>
    <submittedName>
        <fullName evidence="1">Uncharacterized protein</fullName>
    </submittedName>
</protein>
<gene>
    <name evidence="1" type="ORF">F4553_000496</name>
</gene>
<evidence type="ECO:0000313" key="2">
    <source>
        <dbReference type="Proteomes" id="UP000587527"/>
    </source>
</evidence>
<name>A0A841BDD6_9ACTN</name>
<dbReference type="AlphaFoldDB" id="A0A841BDD6"/>
<accession>A0A841BDD6</accession>
<dbReference type="RefSeq" id="WP_184831486.1">
    <property type="nucleotide sequence ID" value="NZ_JACHMN010000001.1"/>
</dbReference>
<reference evidence="1 2" key="1">
    <citation type="submission" date="2020-08" db="EMBL/GenBank/DDBJ databases">
        <title>Sequencing the genomes of 1000 actinobacteria strains.</title>
        <authorList>
            <person name="Klenk H.-P."/>
        </authorList>
    </citation>
    <scope>NUCLEOTIDE SEQUENCE [LARGE SCALE GENOMIC DNA]</scope>
    <source>
        <strain evidence="1 2">DSM 45362</strain>
    </source>
</reference>
<evidence type="ECO:0000313" key="1">
    <source>
        <dbReference type="EMBL" id="MBB5867117.1"/>
    </source>
</evidence>
<proteinExistence type="predicted"/>
<dbReference type="EMBL" id="JACHMN010000001">
    <property type="protein sequence ID" value="MBB5867117.1"/>
    <property type="molecule type" value="Genomic_DNA"/>
</dbReference>
<keyword evidence="2" id="KW-1185">Reference proteome</keyword>
<organism evidence="1 2">
    <name type="scientific">Allocatelliglobosispora scoriae</name>
    <dbReference type="NCBI Taxonomy" id="643052"/>
    <lineage>
        <taxon>Bacteria</taxon>
        <taxon>Bacillati</taxon>
        <taxon>Actinomycetota</taxon>
        <taxon>Actinomycetes</taxon>
        <taxon>Micromonosporales</taxon>
        <taxon>Micromonosporaceae</taxon>
        <taxon>Allocatelliglobosispora</taxon>
    </lineage>
</organism>